<feature type="transmembrane region" description="Helical" evidence="1">
    <location>
        <begin position="268"/>
        <end position="290"/>
    </location>
</feature>
<evidence type="ECO:0000313" key="3">
    <source>
        <dbReference type="Proteomes" id="UP001366085"/>
    </source>
</evidence>
<dbReference type="InterPro" id="IPR027948">
    <property type="entry name" value="DUF4436"/>
</dbReference>
<proteinExistence type="predicted"/>
<reference evidence="2 3" key="1">
    <citation type="submission" date="2024-02" db="EMBL/GenBank/DDBJ databases">
        <authorList>
            <person name="Saticioglu I.B."/>
        </authorList>
    </citation>
    <scope>NUCLEOTIDE SEQUENCE [LARGE SCALE GENOMIC DNA]</scope>
    <source>
        <strain evidence="2 3">Mu-43</strain>
    </source>
</reference>
<feature type="transmembrane region" description="Helical" evidence="1">
    <location>
        <begin position="26"/>
        <end position="46"/>
    </location>
</feature>
<name>A0ABU8LL64_9MICO</name>
<protein>
    <submittedName>
        <fullName evidence="2">DUF4436 family protein</fullName>
    </submittedName>
</protein>
<evidence type="ECO:0000313" key="2">
    <source>
        <dbReference type="EMBL" id="MEJ1091725.1"/>
    </source>
</evidence>
<keyword evidence="3" id="KW-1185">Reference proteome</keyword>
<dbReference type="Proteomes" id="UP001366085">
    <property type="component" value="Unassembled WGS sequence"/>
</dbReference>
<organism evidence="2 3">
    <name type="scientific">Microbacterium istanbulense</name>
    <dbReference type="NCBI Taxonomy" id="3122049"/>
    <lineage>
        <taxon>Bacteria</taxon>
        <taxon>Bacillati</taxon>
        <taxon>Actinomycetota</taxon>
        <taxon>Actinomycetes</taxon>
        <taxon>Micrococcales</taxon>
        <taxon>Microbacteriaceae</taxon>
        <taxon>Microbacterium</taxon>
    </lineage>
</organism>
<gene>
    <name evidence="2" type="ORF">WDU93_08445</name>
</gene>
<evidence type="ECO:0000256" key="1">
    <source>
        <dbReference type="SAM" id="Phobius"/>
    </source>
</evidence>
<accession>A0ABU8LL64</accession>
<feature type="transmembrane region" description="Helical" evidence="1">
    <location>
        <begin position="234"/>
        <end position="256"/>
    </location>
</feature>
<comment type="caution">
    <text evidence="2">The sequence shown here is derived from an EMBL/GenBank/DDBJ whole genome shotgun (WGS) entry which is preliminary data.</text>
</comment>
<dbReference type="Pfam" id="PF14494">
    <property type="entry name" value="DUF4436"/>
    <property type="match status" value="1"/>
</dbReference>
<keyword evidence="1" id="KW-0472">Membrane</keyword>
<keyword evidence="1" id="KW-1133">Transmembrane helix</keyword>
<feature type="transmembrane region" description="Helical" evidence="1">
    <location>
        <begin position="202"/>
        <end position="228"/>
    </location>
</feature>
<dbReference type="RefSeq" id="WP_337319509.1">
    <property type="nucleotide sequence ID" value="NZ_JBBDGN010000007.1"/>
</dbReference>
<dbReference type="EMBL" id="JBBDGN010000007">
    <property type="protein sequence ID" value="MEJ1091725.1"/>
    <property type="molecule type" value="Genomic_DNA"/>
</dbReference>
<keyword evidence="1" id="KW-0812">Transmembrane</keyword>
<sequence>MTDDTEPVEPASAVASRAPWPTWAKAAIVAALVVSLIAAVAVWSQLSGTAGGAQRLQTAPEAPADRVDITATVVRVDAAAGELILRLQVTPRGTLTSEGGLSPVEDLEILTSAAMRTDPFFPARERIGTVDVPVALASGGITAYPFDRYTTTLEFTARMGGSSVPVNVTFSHRDALFAATADAYTEAGAGVVELQLGRSAGVLTFALFMIVAMWALAISVAAAAWFLFTRRRGLVWPALGWMAASLFAIAAFRNAAPGAPPIGSLIDYLAFFWAEAIIAVCVFVTAISGIRQEVVAERQTDAPQP</sequence>